<feature type="compositionally biased region" description="Polar residues" evidence="1">
    <location>
        <begin position="69"/>
        <end position="80"/>
    </location>
</feature>
<comment type="caution">
    <text evidence="2">The sequence shown here is derived from an EMBL/GenBank/DDBJ whole genome shotgun (WGS) entry which is preliminary data.</text>
</comment>
<evidence type="ECO:0000313" key="2">
    <source>
        <dbReference type="EMBL" id="GCE10933.1"/>
    </source>
</evidence>
<keyword evidence="3" id="KW-1185">Reference proteome</keyword>
<gene>
    <name evidence="2" type="ORF">KTT_07920</name>
</gene>
<evidence type="ECO:0000256" key="1">
    <source>
        <dbReference type="SAM" id="MobiDB-lite"/>
    </source>
</evidence>
<organism evidence="2 3">
    <name type="scientific">Tengunoibacter tsumagoiensis</name>
    <dbReference type="NCBI Taxonomy" id="2014871"/>
    <lineage>
        <taxon>Bacteria</taxon>
        <taxon>Bacillati</taxon>
        <taxon>Chloroflexota</taxon>
        <taxon>Ktedonobacteria</taxon>
        <taxon>Ktedonobacterales</taxon>
        <taxon>Dictyobacteraceae</taxon>
        <taxon>Tengunoibacter</taxon>
    </lineage>
</organism>
<name>A0A401ZVL5_9CHLR</name>
<dbReference type="Proteomes" id="UP000287352">
    <property type="component" value="Unassembled WGS sequence"/>
</dbReference>
<dbReference type="EMBL" id="BIFR01000001">
    <property type="protein sequence ID" value="GCE10933.1"/>
    <property type="molecule type" value="Genomic_DNA"/>
</dbReference>
<proteinExistence type="predicted"/>
<feature type="region of interest" description="Disordered" evidence="1">
    <location>
        <begin position="59"/>
        <end position="80"/>
    </location>
</feature>
<dbReference type="AlphaFoldDB" id="A0A401ZVL5"/>
<evidence type="ECO:0000313" key="3">
    <source>
        <dbReference type="Proteomes" id="UP000287352"/>
    </source>
</evidence>
<sequence length="80" mass="8983">MGCLGTGSFLRAKRAMSNRSIATWISVSLVCTFRSYSLLMLRFQEIQLNVRSTTYLRGTTLKPWEPDGRSTTSNSYSPAI</sequence>
<reference evidence="3" key="1">
    <citation type="submission" date="2018-12" db="EMBL/GenBank/DDBJ databases">
        <title>Tengunoibacter tsumagoiensis gen. nov., sp. nov., Dictyobacter kobayashii sp. nov., D. alpinus sp. nov., and D. joshuensis sp. nov. and description of Dictyobacteraceae fam. nov. within the order Ktedonobacterales isolated from Tengu-no-mugimeshi.</title>
        <authorList>
            <person name="Wang C.M."/>
            <person name="Zheng Y."/>
            <person name="Sakai Y."/>
            <person name="Toyoda A."/>
            <person name="Minakuchi Y."/>
            <person name="Abe K."/>
            <person name="Yokota A."/>
            <person name="Yabe S."/>
        </authorList>
    </citation>
    <scope>NUCLEOTIDE SEQUENCE [LARGE SCALE GENOMIC DNA]</scope>
    <source>
        <strain evidence="3">Uno3</strain>
    </source>
</reference>
<accession>A0A401ZVL5</accession>
<protein>
    <submittedName>
        <fullName evidence="2">Uncharacterized protein</fullName>
    </submittedName>
</protein>